<dbReference type="EMBL" id="CP039852">
    <property type="protein sequence ID" value="QCZ93184.1"/>
    <property type="molecule type" value="Genomic_DNA"/>
</dbReference>
<reference evidence="2 3" key="1">
    <citation type="submission" date="2019-04" db="EMBL/GenBank/DDBJ databases">
        <title>Salinimonas iocasae sp. nov., a halophilic bacterium isolated from the outer tube casing of tubeworms in Okinawa Trough.</title>
        <authorList>
            <person name="Zhang H."/>
            <person name="Wang H."/>
            <person name="Li C."/>
        </authorList>
    </citation>
    <scope>NUCLEOTIDE SEQUENCE [LARGE SCALE GENOMIC DNA]</scope>
    <source>
        <strain evidence="2 3">KX18D6</strain>
    </source>
</reference>
<dbReference type="NCBIfam" id="NF038132">
    <property type="entry name" value="PEP_NF038132"/>
    <property type="match status" value="1"/>
</dbReference>
<evidence type="ECO:0000256" key="1">
    <source>
        <dbReference type="SAM" id="SignalP"/>
    </source>
</evidence>
<feature type="signal peptide" evidence="1">
    <location>
        <begin position="1"/>
        <end position="23"/>
    </location>
</feature>
<feature type="chain" id="PRO_5022817802" evidence="1">
    <location>
        <begin position="24"/>
        <end position="255"/>
    </location>
</feature>
<keyword evidence="3" id="KW-1185">Reference proteome</keyword>
<dbReference type="NCBIfam" id="TIGR02595">
    <property type="entry name" value="PEP_CTERM"/>
    <property type="match status" value="1"/>
</dbReference>
<accession>A0A5B7YC65</accession>
<gene>
    <name evidence="2" type="ORF">FBQ74_06660</name>
</gene>
<keyword evidence="1" id="KW-0732">Signal</keyword>
<dbReference type="Proteomes" id="UP000304912">
    <property type="component" value="Chromosome"/>
</dbReference>
<organism evidence="2 3">
    <name type="scientific">Salinimonas iocasae</name>
    <dbReference type="NCBI Taxonomy" id="2572577"/>
    <lineage>
        <taxon>Bacteria</taxon>
        <taxon>Pseudomonadati</taxon>
        <taxon>Pseudomonadota</taxon>
        <taxon>Gammaproteobacteria</taxon>
        <taxon>Alteromonadales</taxon>
        <taxon>Alteromonadaceae</taxon>
        <taxon>Alteromonas/Salinimonas group</taxon>
        <taxon>Salinimonas</taxon>
    </lineage>
</organism>
<dbReference type="InterPro" id="IPR013424">
    <property type="entry name" value="Ice-binding_C"/>
</dbReference>
<proteinExistence type="predicted"/>
<evidence type="ECO:0000313" key="2">
    <source>
        <dbReference type="EMBL" id="QCZ93184.1"/>
    </source>
</evidence>
<evidence type="ECO:0000313" key="3">
    <source>
        <dbReference type="Proteomes" id="UP000304912"/>
    </source>
</evidence>
<dbReference type="RefSeq" id="WP_139755931.1">
    <property type="nucleotide sequence ID" value="NZ_CP039852.1"/>
</dbReference>
<dbReference type="KEGG" id="salk:FBQ74_06660"/>
<dbReference type="OrthoDB" id="5781575at2"/>
<dbReference type="AlphaFoldDB" id="A0A5B7YC65"/>
<name>A0A5B7YC65_9ALTE</name>
<protein>
    <submittedName>
        <fullName evidence="2">PEP-CTERM sorting domain-containing protein</fullName>
    </submittedName>
</protein>
<sequence>MNLFNKKVVGAALALLLSGTAQADIVWSGTGNFGTAMPNGDIGASPEGGEFGYVSTNLGVEQTGLDLGEETDGSTIISSAFTVEAGDELSFFFNYITSDGAGFADYAWAQLMDDTGELVATLFTARSTPDGNTVPGFDMPDPTATLIPSEVTTIDGATSFSELGEDSGTCYDTGCGNTGWIESLFTIDEAGSYMLSLGVTNWSDSLYDSALLFDNIEINNEDITPPPPSASVPAPASLLLVGGVLFGLTARRRKR</sequence>